<dbReference type="EMBL" id="BAAAYN010000024">
    <property type="protein sequence ID" value="GAA3389248.1"/>
    <property type="molecule type" value="Genomic_DNA"/>
</dbReference>
<dbReference type="InterPro" id="IPR000914">
    <property type="entry name" value="SBP_5_dom"/>
</dbReference>
<sequence>MKRFTARIGVALATTLALTTLAACGGNGGGSSSQSASDTVTIALDADAAPTGYDPLLYSQGQYTFFGALYDALFVLDTEGKAQPELVEKFSNSPDNLKTTLTLRDGVTFTDGKKLDSTVVKANLDRRSDKDLVAYGSLAPGGASEITDVAAPDPKTVVITWKAPQATPENNLADTAGAIIGPDGIANPDSLLTKPDGSGAYTLNTGKTTKASVYTLDKQSDDRNAERWAYDHIVVKVILDAQSLANAVISGQTDVAGILKPSVVELVQSRAGTVKVGGTIVGFPVWDKQGKTNPAFAKPEVRLALLRGIDDATIVKTLHQGSKGTKQLFPSDATGFDPSLNQTYSYDPAAAKQLLAKAGYPNGFSFEITIAGQPTEDLIAVQKQWSAIGVTMKVKTATSTDQVFAATNTEPLGFGPFAVGSNPAGFVAGVVYGGFMNQQKAKDPKIDAALGKSLGTTGADQEAALKDLNAALTNGGWYIPIYEDFTYTGYNKTKVAAPSYAGTNNYLVLSSLKPAS</sequence>
<evidence type="ECO:0000256" key="1">
    <source>
        <dbReference type="SAM" id="SignalP"/>
    </source>
</evidence>
<accession>A0ABP6T1N2</accession>
<evidence type="ECO:0000259" key="2">
    <source>
        <dbReference type="Pfam" id="PF00496"/>
    </source>
</evidence>
<proteinExistence type="predicted"/>
<evidence type="ECO:0000313" key="4">
    <source>
        <dbReference type="Proteomes" id="UP001501676"/>
    </source>
</evidence>
<gene>
    <name evidence="3" type="ORF">GCM10020369_38640</name>
</gene>
<evidence type="ECO:0000313" key="3">
    <source>
        <dbReference type="EMBL" id="GAA3389248.1"/>
    </source>
</evidence>
<dbReference type="Gene3D" id="3.10.105.10">
    <property type="entry name" value="Dipeptide-binding Protein, Domain 3"/>
    <property type="match status" value="1"/>
</dbReference>
<feature type="domain" description="Solute-binding protein family 5" evidence="2">
    <location>
        <begin position="82"/>
        <end position="402"/>
    </location>
</feature>
<dbReference type="PIRSF" id="PIRSF002741">
    <property type="entry name" value="MppA"/>
    <property type="match status" value="1"/>
</dbReference>
<feature type="chain" id="PRO_5045040941" description="Solute-binding protein family 5 domain-containing protein" evidence="1">
    <location>
        <begin position="23"/>
        <end position="516"/>
    </location>
</feature>
<reference evidence="4" key="1">
    <citation type="journal article" date="2019" name="Int. J. Syst. Evol. Microbiol.">
        <title>The Global Catalogue of Microorganisms (GCM) 10K type strain sequencing project: providing services to taxonomists for standard genome sequencing and annotation.</title>
        <authorList>
            <consortium name="The Broad Institute Genomics Platform"/>
            <consortium name="The Broad Institute Genome Sequencing Center for Infectious Disease"/>
            <person name="Wu L."/>
            <person name="Ma J."/>
        </authorList>
    </citation>
    <scope>NUCLEOTIDE SEQUENCE [LARGE SCALE GENOMIC DNA]</scope>
    <source>
        <strain evidence="4">JCM 9458</strain>
    </source>
</reference>
<dbReference type="InterPro" id="IPR030678">
    <property type="entry name" value="Peptide/Ni-bd"/>
</dbReference>
<dbReference type="SUPFAM" id="SSF53850">
    <property type="entry name" value="Periplasmic binding protein-like II"/>
    <property type="match status" value="1"/>
</dbReference>
<protein>
    <recommendedName>
        <fullName evidence="2">Solute-binding protein family 5 domain-containing protein</fullName>
    </recommendedName>
</protein>
<keyword evidence="1" id="KW-0732">Signal</keyword>
<dbReference type="Pfam" id="PF00496">
    <property type="entry name" value="SBP_bac_5"/>
    <property type="match status" value="1"/>
</dbReference>
<dbReference type="PROSITE" id="PS51257">
    <property type="entry name" value="PROKAR_LIPOPROTEIN"/>
    <property type="match status" value="1"/>
</dbReference>
<dbReference type="Proteomes" id="UP001501676">
    <property type="component" value="Unassembled WGS sequence"/>
</dbReference>
<comment type="caution">
    <text evidence="3">The sequence shown here is derived from an EMBL/GenBank/DDBJ whole genome shotgun (WGS) entry which is preliminary data.</text>
</comment>
<dbReference type="InterPro" id="IPR039424">
    <property type="entry name" value="SBP_5"/>
</dbReference>
<keyword evidence="4" id="KW-1185">Reference proteome</keyword>
<feature type="signal peptide" evidence="1">
    <location>
        <begin position="1"/>
        <end position="22"/>
    </location>
</feature>
<dbReference type="PANTHER" id="PTHR30290">
    <property type="entry name" value="PERIPLASMIC BINDING COMPONENT OF ABC TRANSPORTER"/>
    <property type="match status" value="1"/>
</dbReference>
<dbReference type="Gene3D" id="3.40.190.10">
    <property type="entry name" value="Periplasmic binding protein-like II"/>
    <property type="match status" value="1"/>
</dbReference>
<name>A0ABP6T1N2_9ACTN</name>
<dbReference type="RefSeq" id="WP_345729545.1">
    <property type="nucleotide sequence ID" value="NZ_BAAAYN010000024.1"/>
</dbReference>
<organism evidence="3 4">
    <name type="scientific">Cryptosporangium minutisporangium</name>
    <dbReference type="NCBI Taxonomy" id="113569"/>
    <lineage>
        <taxon>Bacteria</taxon>
        <taxon>Bacillati</taxon>
        <taxon>Actinomycetota</taxon>
        <taxon>Actinomycetes</taxon>
        <taxon>Cryptosporangiales</taxon>
        <taxon>Cryptosporangiaceae</taxon>
        <taxon>Cryptosporangium</taxon>
    </lineage>
</organism>